<dbReference type="EMBL" id="FXUL01000049">
    <property type="protein sequence ID" value="SMP81843.1"/>
    <property type="molecule type" value="Genomic_DNA"/>
</dbReference>
<dbReference type="Pfam" id="PF10134">
    <property type="entry name" value="RPA"/>
    <property type="match status" value="1"/>
</dbReference>
<sequence length="312" mass="35209">MLKRYPQRRLFIYDVADEIIKDIMAQLVQRFHLLSKKQHTTVQCYQNNGSWIDSEPSVKGGAFICGKDIPMCCISQLVAKKNPGEPITKHVRMRSRDLLEFTICGTVRKEYGALCRMVDRLDGTRICHGKEEQFNTFGLSRGAAVACKFGLDACLVSWEGMLSDTVFNSVSVDNYPTLSFDYFRLRKPLERRVCNIAGKHCAPRAQARARRRNALQKIGIEKPAQSNSISIEGLYRENHFSDDPVELDVEADMVTFRSRAAATGPASFQVIEGRFPAPRADTYHDARIYDHDALFDVSFLFGVGCFTSETAT</sequence>
<dbReference type="InterPro" id="IPR018777">
    <property type="entry name" value="Replication_initiator_prot_A"/>
</dbReference>
<protein>
    <submittedName>
        <fullName evidence="1">Replication initiator protein A</fullName>
    </submittedName>
</protein>
<accession>A0ABY1QVB9</accession>
<keyword evidence="2" id="KW-1185">Reference proteome</keyword>
<evidence type="ECO:0000313" key="2">
    <source>
        <dbReference type="Proteomes" id="UP001158049"/>
    </source>
</evidence>
<organism evidence="1 2">
    <name type="scientific">Noviherbaspirillum suwonense</name>
    <dbReference type="NCBI Taxonomy" id="1224511"/>
    <lineage>
        <taxon>Bacteria</taxon>
        <taxon>Pseudomonadati</taxon>
        <taxon>Pseudomonadota</taxon>
        <taxon>Betaproteobacteria</taxon>
        <taxon>Burkholderiales</taxon>
        <taxon>Oxalobacteraceae</taxon>
        <taxon>Noviherbaspirillum</taxon>
    </lineage>
</organism>
<dbReference type="Proteomes" id="UP001158049">
    <property type="component" value="Unassembled WGS sequence"/>
</dbReference>
<proteinExistence type="predicted"/>
<reference evidence="1 2" key="1">
    <citation type="submission" date="2017-05" db="EMBL/GenBank/DDBJ databases">
        <authorList>
            <person name="Varghese N."/>
            <person name="Submissions S."/>
        </authorList>
    </citation>
    <scope>NUCLEOTIDE SEQUENCE [LARGE SCALE GENOMIC DNA]</scope>
    <source>
        <strain evidence="1 2">DSM 26001</strain>
    </source>
</reference>
<evidence type="ECO:0000313" key="1">
    <source>
        <dbReference type="EMBL" id="SMP81843.1"/>
    </source>
</evidence>
<gene>
    <name evidence="1" type="ORF">SAMN06295970_1495</name>
</gene>
<dbReference type="RefSeq" id="WP_283445749.1">
    <property type="nucleotide sequence ID" value="NZ_FXUL01000049.1"/>
</dbReference>
<comment type="caution">
    <text evidence="1">The sequence shown here is derived from an EMBL/GenBank/DDBJ whole genome shotgun (WGS) entry which is preliminary data.</text>
</comment>
<name>A0ABY1QVB9_9BURK</name>